<feature type="transmembrane region" description="Helical" evidence="4">
    <location>
        <begin position="53"/>
        <end position="74"/>
    </location>
</feature>
<dbReference type="PANTHER" id="PTHR45339:SF1">
    <property type="entry name" value="HYBRID SIGNAL TRANSDUCTION HISTIDINE KINASE J"/>
    <property type="match status" value="1"/>
</dbReference>
<feature type="modified residue" description="4-aspartylphosphate" evidence="3">
    <location>
        <position position="311"/>
    </location>
</feature>
<evidence type="ECO:0000256" key="4">
    <source>
        <dbReference type="SAM" id="Phobius"/>
    </source>
</evidence>
<keyword evidence="4" id="KW-1133">Transmembrane helix</keyword>
<dbReference type="PROSITE" id="PS50110">
    <property type="entry name" value="RESPONSE_REGULATORY"/>
    <property type="match status" value="1"/>
</dbReference>
<keyword evidence="4" id="KW-0812">Transmembrane</keyword>
<keyword evidence="1 3" id="KW-0597">Phosphoprotein</keyword>
<evidence type="ECO:0000313" key="6">
    <source>
        <dbReference type="EMBL" id="SJN09804.1"/>
    </source>
</evidence>
<protein>
    <submittedName>
        <fullName evidence="6">Sensory box histidine kinase/response regulator</fullName>
    </submittedName>
</protein>
<evidence type="ECO:0000259" key="5">
    <source>
        <dbReference type="PROSITE" id="PS50110"/>
    </source>
</evidence>
<sequence>MQRNREEHFWNAIIWPILWPILLIQAALIVLCMLVGLAVWWMSPTQAPWSTTLWMALALLLGSSMNVSAFLMLVKVRTKQEEAYFIQELDELERHSESLRFSVLQMLPDKKHTLPEISRAPVRPLRRLAQMNEMFSGLGRYIESAQRSRHPTEQVKEDQALLDDIHHQQQQLKRLAAGRDRAREESRLKSGYLTLLQRETDDLNEHLGRILESDECSQCRHQVVDIREHLADVRTLLTNLVYQSVNEDDVTPANTVSNHVLRVLVVDDGPVNLMLARQMLEVHGLDVEGVSSGEQALERQQSTSFDLVFMDIFMPTLDGLETTRRWRAYEQASGKRPSILIALTANADNAGIAGCKKAGMNDLLTKPYQPEKLLGMISKWLPDSAIKALGQ</sequence>
<evidence type="ECO:0000256" key="2">
    <source>
        <dbReference type="ARBA" id="ARBA00023012"/>
    </source>
</evidence>
<gene>
    <name evidence="6" type="ORF">CZ787_02290</name>
</gene>
<keyword evidence="2" id="KW-0902">Two-component regulatory system</keyword>
<dbReference type="GO" id="GO:0000160">
    <property type="term" value="P:phosphorelay signal transduction system"/>
    <property type="evidence" value="ECO:0007669"/>
    <property type="project" value="UniProtKB-KW"/>
</dbReference>
<dbReference type="CDD" id="cd17546">
    <property type="entry name" value="REC_hyHK_CKI1_RcsC-like"/>
    <property type="match status" value="1"/>
</dbReference>
<dbReference type="AlphaFoldDB" id="A0A1R4HR08"/>
<dbReference type="Gene3D" id="3.40.50.2300">
    <property type="match status" value="1"/>
</dbReference>
<feature type="transmembrane region" description="Helical" evidence="4">
    <location>
        <begin position="12"/>
        <end position="41"/>
    </location>
</feature>
<dbReference type="PANTHER" id="PTHR45339">
    <property type="entry name" value="HYBRID SIGNAL TRANSDUCTION HISTIDINE KINASE J"/>
    <property type="match status" value="1"/>
</dbReference>
<proteinExistence type="predicted"/>
<dbReference type="SUPFAM" id="SSF52172">
    <property type="entry name" value="CheY-like"/>
    <property type="match status" value="1"/>
</dbReference>
<accession>A0A1R4HR08</accession>
<dbReference type="OrthoDB" id="9800897at2"/>
<keyword evidence="4" id="KW-0472">Membrane</keyword>
<dbReference type="RefSeq" id="WP_087105741.1">
    <property type="nucleotide sequence ID" value="NZ_FUKM01000007.1"/>
</dbReference>
<evidence type="ECO:0000256" key="3">
    <source>
        <dbReference type="PROSITE-ProRule" id="PRU00169"/>
    </source>
</evidence>
<name>A0A1R4HR08_9GAMM</name>
<dbReference type="InterPro" id="IPR011006">
    <property type="entry name" value="CheY-like_superfamily"/>
</dbReference>
<keyword evidence="6" id="KW-0418">Kinase</keyword>
<dbReference type="Pfam" id="PF00072">
    <property type="entry name" value="Response_reg"/>
    <property type="match status" value="1"/>
</dbReference>
<comment type="caution">
    <text evidence="6">The sequence shown here is derived from an EMBL/GenBank/DDBJ whole genome shotgun (WGS) entry which is preliminary data.</text>
</comment>
<dbReference type="InterPro" id="IPR001789">
    <property type="entry name" value="Sig_transdc_resp-reg_receiver"/>
</dbReference>
<dbReference type="Proteomes" id="UP000196331">
    <property type="component" value="Unassembled WGS sequence"/>
</dbReference>
<dbReference type="SMART" id="SM00448">
    <property type="entry name" value="REC"/>
    <property type="match status" value="1"/>
</dbReference>
<dbReference type="GO" id="GO:0016301">
    <property type="term" value="F:kinase activity"/>
    <property type="evidence" value="ECO:0007669"/>
    <property type="project" value="UniProtKB-KW"/>
</dbReference>
<evidence type="ECO:0000313" key="7">
    <source>
        <dbReference type="Proteomes" id="UP000196331"/>
    </source>
</evidence>
<reference evidence="6 7" key="1">
    <citation type="submission" date="2017-02" db="EMBL/GenBank/DDBJ databases">
        <authorList>
            <person name="Dridi B."/>
        </authorList>
    </citation>
    <scope>NUCLEOTIDE SEQUENCE [LARGE SCALE GENOMIC DNA]</scope>
    <source>
        <strain evidence="6 7">JB380</strain>
    </source>
</reference>
<evidence type="ECO:0000256" key="1">
    <source>
        <dbReference type="ARBA" id="ARBA00022553"/>
    </source>
</evidence>
<feature type="domain" description="Response regulatory" evidence="5">
    <location>
        <begin position="262"/>
        <end position="381"/>
    </location>
</feature>
<keyword evidence="6" id="KW-0808">Transferase</keyword>
<organism evidence="6 7">
    <name type="scientific">Halomonas citrativorans</name>
    <dbReference type="NCBI Taxonomy" id="2742612"/>
    <lineage>
        <taxon>Bacteria</taxon>
        <taxon>Pseudomonadati</taxon>
        <taxon>Pseudomonadota</taxon>
        <taxon>Gammaproteobacteria</taxon>
        <taxon>Oceanospirillales</taxon>
        <taxon>Halomonadaceae</taxon>
        <taxon>Halomonas</taxon>
    </lineage>
</organism>
<dbReference type="EMBL" id="FUKM01000007">
    <property type="protein sequence ID" value="SJN09804.1"/>
    <property type="molecule type" value="Genomic_DNA"/>
</dbReference>